<sequence>MYNKDINGTVWPIRTTILILGIYLFLVLPGKSIFFHTNQWLLKYTDTMYFFIIISLAVIKLNNEALGLSTKHLQKGLTVGFLSGGTLISALILLNFSIDLT</sequence>
<keyword evidence="1" id="KW-0812">Transmembrane</keyword>
<proteinExistence type="predicted"/>
<gene>
    <name evidence="2" type="ORF">METZ01_LOCUS239517</name>
</gene>
<feature type="transmembrane region" description="Helical" evidence="1">
    <location>
        <begin position="12"/>
        <end position="28"/>
    </location>
</feature>
<protein>
    <submittedName>
        <fullName evidence="2">Uncharacterized protein</fullName>
    </submittedName>
</protein>
<reference evidence="2" key="1">
    <citation type="submission" date="2018-05" db="EMBL/GenBank/DDBJ databases">
        <authorList>
            <person name="Lanie J.A."/>
            <person name="Ng W.-L."/>
            <person name="Kazmierczak K.M."/>
            <person name="Andrzejewski T.M."/>
            <person name="Davidsen T.M."/>
            <person name="Wayne K.J."/>
            <person name="Tettelin H."/>
            <person name="Glass J.I."/>
            <person name="Rusch D."/>
            <person name="Podicherti R."/>
            <person name="Tsui H.-C.T."/>
            <person name="Winkler M.E."/>
        </authorList>
    </citation>
    <scope>NUCLEOTIDE SEQUENCE</scope>
</reference>
<accession>A0A382HJ18</accession>
<dbReference type="EMBL" id="UINC01061267">
    <property type="protein sequence ID" value="SVB86663.1"/>
    <property type="molecule type" value="Genomic_DNA"/>
</dbReference>
<evidence type="ECO:0000313" key="2">
    <source>
        <dbReference type="EMBL" id="SVB86663.1"/>
    </source>
</evidence>
<name>A0A382HJ18_9ZZZZ</name>
<feature type="transmembrane region" description="Helical" evidence="1">
    <location>
        <begin position="40"/>
        <end position="59"/>
    </location>
</feature>
<keyword evidence="1" id="KW-0472">Membrane</keyword>
<evidence type="ECO:0000256" key="1">
    <source>
        <dbReference type="SAM" id="Phobius"/>
    </source>
</evidence>
<feature type="non-terminal residue" evidence="2">
    <location>
        <position position="101"/>
    </location>
</feature>
<dbReference type="AlphaFoldDB" id="A0A382HJ18"/>
<keyword evidence="1" id="KW-1133">Transmembrane helix</keyword>
<organism evidence="2">
    <name type="scientific">marine metagenome</name>
    <dbReference type="NCBI Taxonomy" id="408172"/>
    <lineage>
        <taxon>unclassified sequences</taxon>
        <taxon>metagenomes</taxon>
        <taxon>ecological metagenomes</taxon>
    </lineage>
</organism>
<feature type="transmembrane region" description="Helical" evidence="1">
    <location>
        <begin position="79"/>
        <end position="98"/>
    </location>
</feature>